<accession>A0A4R6QQF0</accession>
<evidence type="ECO:0000313" key="2">
    <source>
        <dbReference type="EMBL" id="TDP73246.1"/>
    </source>
</evidence>
<feature type="signal peptide" evidence="1">
    <location>
        <begin position="1"/>
        <end position="24"/>
    </location>
</feature>
<dbReference type="InParanoid" id="A0A4R6QQF0"/>
<dbReference type="AlphaFoldDB" id="A0A4R6QQF0"/>
<reference evidence="2 3" key="1">
    <citation type="submission" date="2019-03" db="EMBL/GenBank/DDBJ databases">
        <title>Genomic Encyclopedia of Type Strains, Phase IV (KMG-IV): sequencing the most valuable type-strain genomes for metagenomic binning, comparative biology and taxonomic classification.</title>
        <authorList>
            <person name="Goeker M."/>
        </authorList>
    </citation>
    <scope>NUCLEOTIDE SEQUENCE [LARGE SCALE GENOMIC DNA]</scope>
    <source>
        <strain evidence="2 3">DSM 16998</strain>
    </source>
</reference>
<evidence type="ECO:0008006" key="4">
    <source>
        <dbReference type="Google" id="ProtNLM"/>
    </source>
</evidence>
<protein>
    <recommendedName>
        <fullName evidence="4">Lipoprotein</fullName>
    </recommendedName>
</protein>
<evidence type="ECO:0000256" key="1">
    <source>
        <dbReference type="SAM" id="SignalP"/>
    </source>
</evidence>
<name>A0A4R6QQF0_9BURK</name>
<dbReference type="PROSITE" id="PS51257">
    <property type="entry name" value="PROKAR_LIPOPROTEIN"/>
    <property type="match status" value="1"/>
</dbReference>
<sequence>MPHRHPPSLISLRTWALACLPVLAACAPGLDWREVRPEGANLLLMFPCKPASDARQVEMQGRTFDMRLYACKTSNQSFALSYVDVGDPALVGPALQQMRQSLAAKLAANPAAGAASAVPVQVGGMTPNPQALQQSLAGKLPDGSGTQGAVAVFAHGTRVFQAVVLGAKRDAAAEEGFLNGMKFAS</sequence>
<proteinExistence type="predicted"/>
<keyword evidence="3" id="KW-1185">Reference proteome</keyword>
<dbReference type="EMBL" id="SNXS01000002">
    <property type="protein sequence ID" value="TDP73246.1"/>
    <property type="molecule type" value="Genomic_DNA"/>
</dbReference>
<dbReference type="RefSeq" id="WP_133700641.1">
    <property type="nucleotide sequence ID" value="NZ_SNXS01000002.1"/>
</dbReference>
<dbReference type="Proteomes" id="UP000295361">
    <property type="component" value="Unassembled WGS sequence"/>
</dbReference>
<comment type="caution">
    <text evidence="2">The sequence shown here is derived from an EMBL/GenBank/DDBJ whole genome shotgun (WGS) entry which is preliminary data.</text>
</comment>
<dbReference type="OrthoDB" id="8686017at2"/>
<organism evidence="2 3">
    <name type="scientific">Roseateles toxinivorans</name>
    <dbReference type="NCBI Taxonomy" id="270368"/>
    <lineage>
        <taxon>Bacteria</taxon>
        <taxon>Pseudomonadati</taxon>
        <taxon>Pseudomonadota</taxon>
        <taxon>Betaproteobacteria</taxon>
        <taxon>Burkholderiales</taxon>
        <taxon>Sphaerotilaceae</taxon>
        <taxon>Roseateles</taxon>
    </lineage>
</organism>
<keyword evidence="1" id="KW-0732">Signal</keyword>
<gene>
    <name evidence="2" type="ORF">DES47_102993</name>
</gene>
<feature type="chain" id="PRO_5020787804" description="Lipoprotein" evidence="1">
    <location>
        <begin position="25"/>
        <end position="185"/>
    </location>
</feature>
<evidence type="ECO:0000313" key="3">
    <source>
        <dbReference type="Proteomes" id="UP000295361"/>
    </source>
</evidence>